<dbReference type="AlphaFoldDB" id="A0A7H1VM95"/>
<evidence type="ECO:0000313" key="1">
    <source>
        <dbReference type="EMBL" id="QNU66507.1"/>
    </source>
</evidence>
<keyword evidence="2" id="KW-1185">Reference proteome</keyword>
<dbReference type="Proteomes" id="UP000306409">
    <property type="component" value="Chromosome"/>
</dbReference>
<organism evidence="1 2">
    <name type="scientific">Ruminiclostridium herbifermentans</name>
    <dbReference type="NCBI Taxonomy" id="2488810"/>
    <lineage>
        <taxon>Bacteria</taxon>
        <taxon>Bacillati</taxon>
        <taxon>Bacillota</taxon>
        <taxon>Clostridia</taxon>
        <taxon>Eubacteriales</taxon>
        <taxon>Oscillospiraceae</taxon>
        <taxon>Ruminiclostridium</taxon>
    </lineage>
</organism>
<dbReference type="EMBL" id="CP061336">
    <property type="protein sequence ID" value="QNU66507.1"/>
    <property type="molecule type" value="Genomic_DNA"/>
</dbReference>
<evidence type="ECO:0000313" key="2">
    <source>
        <dbReference type="Proteomes" id="UP000306409"/>
    </source>
</evidence>
<reference evidence="1 2" key="1">
    <citation type="submission" date="2020-09" db="EMBL/GenBank/DDBJ databases">
        <title>Characterization and genome sequencing of Ruminiclostridium sp. nov. MA18.</title>
        <authorList>
            <person name="Rettenmaier R."/>
            <person name="Kowollik M.-L."/>
            <person name="Liebl W."/>
            <person name="Zverlov V."/>
        </authorList>
    </citation>
    <scope>NUCLEOTIDE SEQUENCE [LARGE SCALE GENOMIC DNA]</scope>
    <source>
        <strain evidence="1 2">MA18</strain>
    </source>
</reference>
<name>A0A7H1VM95_9FIRM</name>
<protein>
    <submittedName>
        <fullName evidence="1">Uncharacterized protein</fullName>
    </submittedName>
</protein>
<sequence>MVLVTLDKKLEKLFEYSESGEAQKEVITIYVNRGENKIIKVGYDADVDIDISLDADRL</sequence>
<gene>
    <name evidence="1" type="ORF">EHE19_016855</name>
</gene>
<dbReference type="KEGG" id="rher:EHE19_016855"/>
<accession>A0A7H1VM95</accession>
<proteinExistence type="predicted"/>
<dbReference type="RefSeq" id="WP_171003648.1">
    <property type="nucleotide sequence ID" value="NZ_CP061336.1"/>
</dbReference>